<gene>
    <name evidence="8" type="ORF">HCN44_000094</name>
</gene>
<dbReference type="GO" id="GO:0031298">
    <property type="term" value="C:replication fork protection complex"/>
    <property type="evidence" value="ECO:0007669"/>
    <property type="project" value="TreeGrafter"/>
</dbReference>
<keyword evidence="4" id="KW-0131">Cell cycle</keyword>
<dbReference type="Pfam" id="PF05029">
    <property type="entry name" value="TIMELESS_C"/>
    <property type="match status" value="1"/>
</dbReference>
<dbReference type="InterPro" id="IPR007725">
    <property type="entry name" value="TIMELESS_C"/>
</dbReference>
<evidence type="ECO:0000256" key="4">
    <source>
        <dbReference type="ARBA" id="ARBA00023306"/>
    </source>
</evidence>
<evidence type="ECO:0000256" key="5">
    <source>
        <dbReference type="SAM" id="MobiDB-lite"/>
    </source>
</evidence>
<dbReference type="PANTHER" id="PTHR22940:SF4">
    <property type="entry name" value="PROTEIN TIMELESS HOMOLOG"/>
    <property type="match status" value="1"/>
</dbReference>
<feature type="compositionally biased region" description="Low complexity" evidence="5">
    <location>
        <begin position="955"/>
        <end position="969"/>
    </location>
</feature>
<protein>
    <submittedName>
        <fullName evidence="8">Uncharacterized protein</fullName>
    </submittedName>
</protein>
<comment type="caution">
    <text evidence="8">The sequence shown here is derived from an EMBL/GenBank/DDBJ whole genome shotgun (WGS) entry which is preliminary data.</text>
</comment>
<feature type="compositionally biased region" description="Acidic residues" evidence="5">
    <location>
        <begin position="1251"/>
        <end position="1261"/>
    </location>
</feature>
<feature type="compositionally biased region" description="Basic and acidic residues" evidence="5">
    <location>
        <begin position="1262"/>
        <end position="1278"/>
    </location>
</feature>
<dbReference type="InterPro" id="IPR044998">
    <property type="entry name" value="Timeless"/>
</dbReference>
<dbReference type="GO" id="GO:0043111">
    <property type="term" value="P:replication fork arrest"/>
    <property type="evidence" value="ECO:0007669"/>
    <property type="project" value="TreeGrafter"/>
</dbReference>
<evidence type="ECO:0000259" key="6">
    <source>
        <dbReference type="Pfam" id="PF04821"/>
    </source>
</evidence>
<dbReference type="Pfam" id="PF26019">
    <property type="entry name" value="HTH_TIMELESS"/>
    <property type="match status" value="1"/>
</dbReference>
<sequence length="1292" mass="150344">MTDYISAELAATCDALGFYDGVKYHLDADALNVIKDLIKYLKRDDDTHTVRRYLGQTKLLENDLLQIAIHHTLMVYNEEIPKEKTNRNLYLQLVGYLQSYKTSLTDDRLWKVASSRLSKILEMEPGERGEENSLIIERILTLIRNILQVPPDDNEKRANTEATVHDEVLFALHTSRIVDLLLFISSNSSEQQYHMQILEIIALMLRQQNAMKLATTGIERTVAEKKREEEELLLIRRKEITEKIEKIKKYSGSRHSRFGGTFVVENMKAIGDNQMICHKPFQKVEALELARDKPKLKVAKNRRFVEARLEERISALSVRLFLKEFCVEFLNASYNAVMKYAKHCIVGSNQAASLDVSYFFWTLRFFMEFNRHHKFQVKYICETMGTEIFHLTQRQMEQYYELLITDKKKGIFWAKRLHIALKAYQELLLTLITMDKDIDAGVRESSKVIKSNIFYIPEYRETILTQFLSYDGVKMSRDYLEDLACTAHIFLKMLEQFNKAGRALIVRKTKQKRQNPKVIKSLEEKWDDIGPELSAVMQDAVIPDVIPFDATLDSPIEEQKSTAMKKIQKFLRKKEFDQAVGLLRSAREVWPENDCFGKADILVEEEFLALREIFLADLGVVEEVEADKTEEENVETFLNNENDERDDGDDEEDEENDDEPQYHETEFNYDEFLRRFVNVKIVKGMAILLSNFDNNSAELNHIIVKMLHRIAWDCKMPSMIFQATIFRSFQRIFESKKPEHKELKKFAVFIIRQFAEVAEKNQKAYMELLFWKNTSQAVEMVEGYDIQVENKKLKRTGWTETEEDELRTLFMEHQTNKHSQDVVDWILENMIREDRTRRSVVKKLKELYLITNTKKSTRIHLPEEWSEEEITQLTELWEIHRNDIDVVESISNGLTIKRKKNKIKEKLLELGLAKDKKELHKKRKKKSDGSQKASLETQSSSERSDSSDNSDSETSDTASKSNSLKIIKNNNKKSFKNNKQPAIVYSDGQLSVLIKQVIREEMNKVLEWLRESLQDALDDRDEESNDGISLVPLTDDSSFAMETPSFRKLLRAFGIEPPANEQEIHWRIPATMLPSTIRKRCELITNSLAGNFIEEVPEIRSDNDDNDNDDSDSSDDNHQSDLDNIKKLFNNNSNKKKFNSVESRQIAEGDDSSSDEDTLPTKTMMKKSVENKLTPKMKNSDNSQDNNKNEKLKLNKSRLKVMQDSSDSDSEMKIDNNDDENSIAETKRNRSDNSDNETPISKKRRVIQINSDDDTDDDKDNDADKNEEKNNETPEKNITKQSRRIISDDEDD</sequence>
<proteinExistence type="inferred from homology"/>
<keyword evidence="3" id="KW-0539">Nucleus</keyword>
<evidence type="ECO:0000256" key="1">
    <source>
        <dbReference type="ARBA" id="ARBA00004123"/>
    </source>
</evidence>
<feature type="region of interest" description="Disordered" evidence="5">
    <location>
        <begin position="1095"/>
        <end position="1122"/>
    </location>
</feature>
<dbReference type="GO" id="GO:0000076">
    <property type="term" value="P:DNA replication checkpoint signaling"/>
    <property type="evidence" value="ECO:0007669"/>
    <property type="project" value="TreeGrafter"/>
</dbReference>
<reference evidence="8 9" key="1">
    <citation type="submission" date="2020-08" db="EMBL/GenBank/DDBJ databases">
        <title>Aphidius gifuensis genome sequencing and assembly.</title>
        <authorList>
            <person name="Du Z."/>
        </authorList>
    </citation>
    <scope>NUCLEOTIDE SEQUENCE [LARGE SCALE GENOMIC DNA]</scope>
    <source>
        <strain evidence="8">YNYX2018</strain>
        <tissue evidence="8">Adults</tissue>
    </source>
</reference>
<feature type="region of interest" description="Disordered" evidence="5">
    <location>
        <begin position="1136"/>
        <end position="1292"/>
    </location>
</feature>
<feature type="region of interest" description="Disordered" evidence="5">
    <location>
        <begin position="918"/>
        <end position="972"/>
    </location>
</feature>
<dbReference type="GO" id="GO:0006281">
    <property type="term" value="P:DNA repair"/>
    <property type="evidence" value="ECO:0007669"/>
    <property type="project" value="TreeGrafter"/>
</dbReference>
<feature type="domain" description="Timeless N-terminal" evidence="6">
    <location>
        <begin position="23"/>
        <end position="264"/>
    </location>
</feature>
<feature type="compositionally biased region" description="Acidic residues" evidence="5">
    <location>
        <begin position="1148"/>
        <end position="1158"/>
    </location>
</feature>
<feature type="region of interest" description="Disordered" evidence="5">
    <location>
        <begin position="630"/>
        <end position="662"/>
    </location>
</feature>
<dbReference type="GO" id="GO:0003677">
    <property type="term" value="F:DNA binding"/>
    <property type="evidence" value="ECO:0007669"/>
    <property type="project" value="TreeGrafter"/>
</dbReference>
<evidence type="ECO:0000256" key="2">
    <source>
        <dbReference type="ARBA" id="ARBA00008174"/>
    </source>
</evidence>
<dbReference type="EMBL" id="JACMRX010000004">
    <property type="protein sequence ID" value="KAF7990289.1"/>
    <property type="molecule type" value="Genomic_DNA"/>
</dbReference>
<evidence type="ECO:0000256" key="3">
    <source>
        <dbReference type="ARBA" id="ARBA00023242"/>
    </source>
</evidence>
<evidence type="ECO:0000259" key="7">
    <source>
        <dbReference type="Pfam" id="PF05029"/>
    </source>
</evidence>
<name>A0A835CP72_APHGI</name>
<dbReference type="GO" id="GO:0009649">
    <property type="term" value="P:entrainment of circadian clock"/>
    <property type="evidence" value="ECO:0007669"/>
    <property type="project" value="TreeGrafter"/>
</dbReference>
<dbReference type="InterPro" id="IPR006906">
    <property type="entry name" value="Timeless_N"/>
</dbReference>
<comment type="similarity">
    <text evidence="2">Belongs to the timeless family.</text>
</comment>
<keyword evidence="9" id="KW-1185">Reference proteome</keyword>
<feature type="compositionally biased region" description="Acidic residues" evidence="5">
    <location>
        <begin position="1104"/>
        <end position="1114"/>
    </location>
</feature>
<organism evidence="8 9">
    <name type="scientific">Aphidius gifuensis</name>
    <name type="common">Parasitoid wasp</name>
    <dbReference type="NCBI Taxonomy" id="684658"/>
    <lineage>
        <taxon>Eukaryota</taxon>
        <taxon>Metazoa</taxon>
        <taxon>Ecdysozoa</taxon>
        <taxon>Arthropoda</taxon>
        <taxon>Hexapoda</taxon>
        <taxon>Insecta</taxon>
        <taxon>Pterygota</taxon>
        <taxon>Neoptera</taxon>
        <taxon>Endopterygota</taxon>
        <taxon>Hymenoptera</taxon>
        <taxon>Apocrita</taxon>
        <taxon>Ichneumonoidea</taxon>
        <taxon>Braconidae</taxon>
        <taxon>Aphidiinae</taxon>
        <taxon>Aphidius</taxon>
    </lineage>
</organism>
<evidence type="ECO:0000313" key="8">
    <source>
        <dbReference type="EMBL" id="KAF7990289.1"/>
    </source>
</evidence>
<feature type="compositionally biased region" description="Acidic residues" evidence="5">
    <location>
        <begin position="641"/>
        <end position="659"/>
    </location>
</feature>
<dbReference type="GO" id="GO:0048511">
    <property type="term" value="P:rhythmic process"/>
    <property type="evidence" value="ECO:0007669"/>
    <property type="project" value="UniProtKB-KW"/>
</dbReference>
<feature type="domain" description="Timeless C-terminal" evidence="7">
    <location>
        <begin position="993"/>
        <end position="1077"/>
    </location>
</feature>
<dbReference type="Proteomes" id="UP000639338">
    <property type="component" value="Unassembled WGS sequence"/>
</dbReference>
<dbReference type="PANTHER" id="PTHR22940">
    <property type="entry name" value="TIMEOUT/TIMELESS-2"/>
    <property type="match status" value="1"/>
</dbReference>
<comment type="subcellular location">
    <subcellularLocation>
        <location evidence="1">Nucleus</location>
    </subcellularLocation>
</comment>
<dbReference type="OrthoDB" id="310853at2759"/>
<accession>A0A835CP72</accession>
<evidence type="ECO:0000313" key="9">
    <source>
        <dbReference type="Proteomes" id="UP000639338"/>
    </source>
</evidence>
<dbReference type="Pfam" id="PF04821">
    <property type="entry name" value="TIMELESS"/>
    <property type="match status" value="1"/>
</dbReference>